<evidence type="ECO:0000313" key="3">
    <source>
        <dbReference type="Proteomes" id="UP000655044"/>
    </source>
</evidence>
<reference evidence="2" key="1">
    <citation type="submission" date="2021-01" db="EMBL/GenBank/DDBJ databases">
        <title>Whole genome shotgun sequence of Planobispora rosea NBRC 15558.</title>
        <authorList>
            <person name="Komaki H."/>
            <person name="Tamura T."/>
        </authorList>
    </citation>
    <scope>NUCLEOTIDE SEQUENCE</scope>
    <source>
        <strain evidence="2">NBRC 15558</strain>
    </source>
</reference>
<dbReference type="InterPro" id="IPR045361">
    <property type="entry name" value="CIS_tube_prot_N"/>
</dbReference>
<organism evidence="2 3">
    <name type="scientific">Planobispora rosea</name>
    <dbReference type="NCBI Taxonomy" id="35762"/>
    <lineage>
        <taxon>Bacteria</taxon>
        <taxon>Bacillati</taxon>
        <taxon>Actinomycetota</taxon>
        <taxon>Actinomycetes</taxon>
        <taxon>Streptosporangiales</taxon>
        <taxon>Streptosporangiaceae</taxon>
        <taxon>Planobispora</taxon>
    </lineage>
</organism>
<dbReference type="RefSeq" id="WP_068924258.1">
    <property type="nucleotide sequence ID" value="NZ_BMQP01000019.1"/>
</dbReference>
<protein>
    <recommendedName>
        <fullName evidence="1">Contractile injection system tube protein N-terminal domain-containing protein</fullName>
    </recommendedName>
</protein>
<accession>A0A8J3WDX2</accession>
<gene>
    <name evidence="2" type="ORF">Pro02_40160</name>
</gene>
<comment type="caution">
    <text evidence="2">The sequence shown here is derived from an EMBL/GenBank/DDBJ whole genome shotgun (WGS) entry which is preliminary data.</text>
</comment>
<proteinExistence type="predicted"/>
<evidence type="ECO:0000313" key="2">
    <source>
        <dbReference type="EMBL" id="GIH85608.1"/>
    </source>
</evidence>
<dbReference type="OrthoDB" id="661223at2"/>
<dbReference type="EMBL" id="BOOI01000036">
    <property type="protein sequence ID" value="GIH85608.1"/>
    <property type="molecule type" value="Genomic_DNA"/>
</dbReference>
<dbReference type="Pfam" id="PF19266">
    <property type="entry name" value="CIS_tube"/>
    <property type="match status" value="1"/>
</dbReference>
<dbReference type="AlphaFoldDB" id="A0A8J3WDX2"/>
<dbReference type="Proteomes" id="UP000655044">
    <property type="component" value="Unassembled WGS sequence"/>
</dbReference>
<name>A0A8J3WDX2_PLARO</name>
<feature type="domain" description="Contractile injection system tube protein N-terminal" evidence="1">
    <location>
        <begin position="146"/>
        <end position="193"/>
    </location>
</feature>
<sequence length="233" mass="25580">MERKTGYLANILNVPPLIFRFQFNPEILAEKKSYRYQQANAFGQWGFDQASAARGLLATAAGLYKDVKEIGSLLVATKPLEAIEGELRTFELEFKLDASVPGPLDGDDHYGGSIAPDLALLRSFVNPSYDLLDTVKIFSGNVPCLTRPPELTLNYAGLSTTCVMTDLTIKMVAFKDNGDPLRAEVTTTLKEQTFSHAPIVEFVTRHVDVARSYGRKGIGTDFLANTPIVGNFV</sequence>
<evidence type="ECO:0000259" key="1">
    <source>
        <dbReference type="Pfam" id="PF19266"/>
    </source>
</evidence>
<keyword evidence="3" id="KW-1185">Reference proteome</keyword>